<dbReference type="EMBL" id="HQ259052">
    <property type="protein sequence ID" value="ADO27718.1"/>
    <property type="molecule type" value="Genomic_DNA"/>
</dbReference>
<dbReference type="Pfam" id="PF18928">
    <property type="entry name" value="DUF5677"/>
    <property type="match status" value="1"/>
</dbReference>
<protein>
    <submittedName>
        <fullName evidence="1">Uncharacterized protein</fullName>
    </submittedName>
</protein>
<reference evidence="1" key="1">
    <citation type="journal article" date="2012" name="Appl. Microbiol. Biotechnol.">
        <title>Sequencing and analysis of three plasmids from Lactobacillus casei TISTR1341 and development of plasmid-derived Escherichia coli-L. casei shuttle vectors.</title>
        <authorList>
            <person name="Panya M."/>
            <person name="Lulitanond V."/>
            <person name="Tangphatsornruang S."/>
            <person name="Namwat W."/>
            <person name="Wannasutta R."/>
            <person name="Suebwongsa N."/>
            <person name="Mayo B."/>
        </authorList>
    </citation>
    <scope>NUCLEOTIDE SEQUENCE</scope>
    <source>
        <strain evidence="1">TISTR1341</strain>
        <plasmid evidence="1">pRCEID13.9</plasmid>
    </source>
</reference>
<dbReference type="RefSeq" id="WP_013368394.1">
    <property type="nucleotide sequence ID" value="NC_014620.1"/>
</dbReference>
<name>E3VVP6_LACCA</name>
<dbReference type="InterPro" id="IPR043733">
    <property type="entry name" value="DUF5677"/>
</dbReference>
<proteinExistence type="predicted"/>
<organism evidence="1">
    <name type="scientific">Lacticaseibacillus casei</name>
    <name type="common">Lactobacillus casei</name>
    <dbReference type="NCBI Taxonomy" id="1582"/>
    <lineage>
        <taxon>Bacteria</taxon>
        <taxon>Bacillati</taxon>
        <taxon>Bacillota</taxon>
        <taxon>Bacilli</taxon>
        <taxon>Lactobacillales</taxon>
        <taxon>Lactobacillaceae</taxon>
        <taxon>Lacticaseibacillus</taxon>
    </lineage>
</organism>
<keyword evidence="1" id="KW-0614">Plasmid</keyword>
<dbReference type="AlphaFoldDB" id="E3VVP6"/>
<accession>E3VVP6</accession>
<evidence type="ECO:0000313" key="1">
    <source>
        <dbReference type="EMBL" id="ADO27718.1"/>
    </source>
</evidence>
<geneLocation type="plasmid" evidence="1">
    <name>pRCEID13.9</name>
</geneLocation>
<sequence length="298" mass="33913">MKIICHSLDISTIKDVSVPKTFRDLKEVDCLSCDLVQTFISIYTMLLSTSSTETAEGRILLGMMVRVIKLGTSTLTLAKNSLLYGQCALFRLIYESCVTISWLLNSSDDQRFNKFIQNGLLNEKRLLLQVESDIQKSDGEKMPIQQRIISSIAKSAEPFDFDLDKIRNIPKRRNIRIPNVRERTKFLDPTLRLYGLYSLASTETHSGIAEIEKYNTTKSGSLYHPTFTANAETSIVIDSRRLLTLIKLINRSFSQVLDSSSFVFVPTDDGQLFRDKIQKQEAVYNALSKAHEILLQRQ</sequence>